<sequence length="2610" mass="305954">MNNEHLIYYLINKYINIIPTSFTTYKQYKKIIGLLNGIQKLLRQFQLYHTRGRIIQIILIESGLMDRLETILNYPFNISKEELNTILDSFESNVKKSTVDKSNEEVNDIENKYPMEENITNSPHDETEHENVNESNNENNTNSKNITGELNIYIKKILSSVIKTTTELLSGNNYLKQVFKNSYDGYEKIYKYIKKYKEFDGAIIYLFGMLVENDLWVENTPAVIRNIDVLPIIVKIYKNADFKSKNFIIDQMQKLSEIHEINKMKLSNASFVGMILSEILPNVSNQEMLNKITKLIYTISTFNLSIPEAKQMFKMLRQIDVMNEKRSIEDNKERVMARSQLNGWDIIMKNKNPKFKVKEKENSIDDIETEPESYEGEENKLLLPYYYDNLIKILFKIMTTKNTDSDFFYFSGLNSGIYIPELKDWPTSEGYTIMTWIKVESFDIEEISSGVTNTKYMNVTKKGKVVIKNNKVTNFNDYDNQNQYCPHIFSLTSRGKNNRNTNGLDLFFIENKIYISVTRDDKKDTYSISDQYEFLPNRWYHIALVHESPKLWVNTSDLSLYIDGRLNKITKVKYPKSCHYQQSYIGCKGRTNTFSEISIQDVYQSFCGQMISFNIFNCILYENSIANINSLLDEKSKVDSIAYSESFLSEYSKILQPEEFSSLILCYHPKASETDNNENETSYDRDSLDDSDQKKEDVLNILFNKKYGNGYNTLNFEKKDTYKLYYYLFKIFNANSVDIINNLQINNNSINVNHAYLFSVSRTSTKCLRNILHSLGGINVLLPLLLHSNLNRIDLEPNSLEIVYKNENFDLPNKTITEVDIDQHNERLITFIQMIIHLIESDSFYQNKVKSSYFLPIMSYLLYNYVNYSYLTIRLFELFENFAIQINDESIEYNILSSVLFNPRLWAMASINVQIYYYSAIQKYINTHYSICKEHFGVSHFLKILEKHYYYIPIKENKIYNYVKNMEDLKIIRKLILNIIYQFIKNDSTYEEIEAILDSFILDIDYQHSSELLQLLKKLIVDENDKNVINNIIKYDHLNFFIKLIRNSDSVCRIESLKIINYMLRMNNINEKWKEKLHNDSILLIQSLEEFPITSEVCYQLFEMSIEEDLSDGSDGFSYINIKNLKNTDIKNIKVLEFLIYLVSNQNTKNHYSQSILPDDLRMEISFADEEDEFSNSINNEEMEKTMKFEKEEETVNNNINEQTIKQIPKYDQNNELPEEKEELEEHESNAILSPKKEGNQSFVNSFEVLKVEFLENLFFLFKINKSNCLAFMKNIEWPKLLISLIPEGAFNKYKNDAGYNEDTNTNIIENMIIEIFYILLNSSFENSKSWQELYNIVFFYFTIHIEDSFTGVKAILNRYLQKINGDLLKTNVYSHAKYDNIIHLIHFTEDWLFNHNDFKEIYYKIKKTEPNINKSFFDISIFDNRVLKMPSKSVVTNESLNISYPWEESKESCEILINALLNLINTLPANIIAKVFTKNDSLIRILFRFLNSGIGIYNKVVWEFIIKTYQTLLNGEYELKMDNSLYCSTLGHLINGLDMCKNDIKDKEDRELFYNKLLNINYKFTNLWWNVIVSLKPPINDNFSGKSSITLGDYILLLMEDEIQKCNDKIFQPSIRTFDESCYSMVFDSCRSFEKTVSQIITNIRKKVDENEKKELLRIKKEDENMNELKEEQIELIIKSKAKDDNRNKIIEKKWNTLIHEMSRDRGLWFFETGSTLTWKLDYTENIKRIRRRLIPNYEFEDHLDASFKRDRVKNDSVDMFLKIPKTTEKKKSKFEKMREKYTINDTGSINNTDHSNITSTTPSSFHLEDDISENDQWSILTSNEDLNSEQIIKKEDEKVVFKADCDLVMLTTTISGYLLLTSKNLYFFLNPLAVVTNITNSGQEGTISSPIIENELLRDRQWKLDEISDIYIRRYLLKRSAIEFFFTDHTNIFFNFHISKESFKFFRKLINLHPVNLRFKEAANPSEVFKKYHNITEMWKNRKISNFDYIMFLNTISGRTFNDLTQYPVFPWIIQDYTSETIDLNDPGIYRDLSKPIGALNEARLEHFKERYYSFEEMGMEMDDIKPFFYGTHYSSAANVLFYMIRMEPFTTLHIALQSGKFDHPDRQFFSLQNCWDSVINNSGDVKELIPEFFSTPEFLVNMNHFDLGKCNAIGKEIDDVILPPWAKTPEEFIRIQREALESEYVSNNINNWIDLIWGYKQRGEEAVKAFNVFYYLTYEGAVDIDHVKDPIKKKSIEDQINNFGQTPPQLLTKPHPKRNPAVAEVTLINSFDKLIEKNIVQEKTPILKLFIYKDPYSEVERLIYVEECGQYTLIDQPINAYPAKPSLFIRKILSSNSGRVCNNSSCFATLANKLSIINGGYWDNSLVVNTFDETQYSPLYGHFDIVTAVAITKNVDFIVTGSKDTTVISWEIDMSNNNINNSSFNNDNNNTIIKPESKKIYYGHDNEITALAVDSSNDIIVTGSKDGSCIIYTLREAKFLHSFKPFKEAENNSITIKSINITDNADIIVFAINYTKKQYLLQLYSVNGKLLMESYKDHEIKSLLITNDQKHLIIADTNGVFLLNLYDFNIIYQYSSYKDVVALALTSNEKKLFLGHLSGKINLLEVK</sequence>
<dbReference type="PROSITE" id="PS50294">
    <property type="entry name" value="WD_REPEATS_REGION"/>
    <property type="match status" value="1"/>
</dbReference>
<dbReference type="OrthoDB" id="26681at2759"/>
<dbReference type="InterPro" id="IPR036372">
    <property type="entry name" value="BEACH_dom_sf"/>
</dbReference>
<dbReference type="Pfam" id="PF20426">
    <property type="entry name" value="NBCH_WD40"/>
    <property type="match status" value="1"/>
</dbReference>
<dbReference type="STRING" id="1754191.A0A1Y1VGN8"/>
<protein>
    <recommendedName>
        <fullName evidence="4">Beige protein homolog 1</fullName>
    </recommendedName>
</protein>
<dbReference type="SMART" id="SM01026">
    <property type="entry name" value="Beach"/>
    <property type="match status" value="1"/>
</dbReference>
<keyword evidence="11" id="KW-1185">Reference proteome</keyword>
<dbReference type="SMART" id="SM00320">
    <property type="entry name" value="WD40"/>
    <property type="match status" value="3"/>
</dbReference>
<comment type="caution">
    <text evidence="10">The sequence shown here is derived from an EMBL/GenBank/DDBJ whole genome shotgun (WGS) entry which is preliminary data.</text>
</comment>
<feature type="repeat" description="WD" evidence="5">
    <location>
        <begin position="2382"/>
        <end position="2423"/>
    </location>
</feature>
<dbReference type="Pfam" id="PF15787">
    <property type="entry name" value="DUF4704"/>
    <property type="match status" value="1"/>
</dbReference>
<dbReference type="CDD" id="cd01201">
    <property type="entry name" value="PH_BEACH"/>
    <property type="match status" value="1"/>
</dbReference>
<feature type="region of interest" description="Disordered" evidence="7">
    <location>
        <begin position="116"/>
        <end position="143"/>
    </location>
</feature>
<dbReference type="Gene3D" id="1.10.1540.10">
    <property type="entry name" value="BEACH domain"/>
    <property type="match status" value="1"/>
</dbReference>
<evidence type="ECO:0000256" key="4">
    <source>
        <dbReference type="ARBA" id="ARBA00073334"/>
    </source>
</evidence>
<dbReference type="InterPro" id="IPR031570">
    <property type="entry name" value="NBEA/BDCP_DUF4704"/>
</dbReference>
<evidence type="ECO:0000256" key="1">
    <source>
        <dbReference type="ARBA" id="ARBA00022574"/>
    </source>
</evidence>
<name>A0A1Y1VGN8_9FUNG</name>
<gene>
    <name evidence="10" type="ORF">BCR36DRAFT_346183</name>
</gene>
<dbReference type="Gene3D" id="2.130.10.10">
    <property type="entry name" value="YVTN repeat-like/Quinoprotein amine dehydrogenase"/>
    <property type="match status" value="1"/>
</dbReference>
<organism evidence="10 11">
    <name type="scientific">Piromyces finnis</name>
    <dbReference type="NCBI Taxonomy" id="1754191"/>
    <lineage>
        <taxon>Eukaryota</taxon>
        <taxon>Fungi</taxon>
        <taxon>Fungi incertae sedis</taxon>
        <taxon>Chytridiomycota</taxon>
        <taxon>Chytridiomycota incertae sedis</taxon>
        <taxon>Neocallimastigomycetes</taxon>
        <taxon>Neocallimastigales</taxon>
        <taxon>Neocallimastigaceae</taxon>
        <taxon>Piromyces</taxon>
    </lineage>
</organism>
<dbReference type="Pfam" id="PF14844">
    <property type="entry name" value="PH_BEACH"/>
    <property type="match status" value="1"/>
</dbReference>
<dbReference type="GO" id="GO:0008104">
    <property type="term" value="P:intracellular protein localization"/>
    <property type="evidence" value="ECO:0007669"/>
    <property type="project" value="TreeGrafter"/>
</dbReference>
<dbReference type="InterPro" id="IPR019775">
    <property type="entry name" value="WD40_repeat_CS"/>
</dbReference>
<reference evidence="10 11" key="2">
    <citation type="submission" date="2016-08" db="EMBL/GenBank/DDBJ databases">
        <title>Pervasive Adenine N6-methylation of Active Genes in Fungi.</title>
        <authorList>
            <consortium name="DOE Joint Genome Institute"/>
            <person name="Mondo S.J."/>
            <person name="Dannebaum R.O."/>
            <person name="Kuo R.C."/>
            <person name="Labutti K."/>
            <person name="Haridas S."/>
            <person name="Kuo A."/>
            <person name="Salamov A."/>
            <person name="Ahrendt S.R."/>
            <person name="Lipzen A."/>
            <person name="Sullivan W."/>
            <person name="Andreopoulos W.B."/>
            <person name="Clum A."/>
            <person name="Lindquist E."/>
            <person name="Daum C."/>
            <person name="Ramamoorthy G.K."/>
            <person name="Gryganskyi A."/>
            <person name="Culley D."/>
            <person name="Magnuson J.K."/>
            <person name="James T.Y."/>
            <person name="O'Malley M.A."/>
            <person name="Stajich J.E."/>
            <person name="Spatafora J.W."/>
            <person name="Visel A."/>
            <person name="Grigoriev I.V."/>
        </authorList>
    </citation>
    <scope>NUCLEOTIDE SEQUENCE [LARGE SCALE GENOMIC DNA]</scope>
    <source>
        <strain evidence="11">finn</strain>
    </source>
</reference>
<dbReference type="InterPro" id="IPR036322">
    <property type="entry name" value="WD40_repeat_dom_sf"/>
</dbReference>
<dbReference type="PANTHER" id="PTHR13743">
    <property type="entry name" value="BEIGE/BEACH-RELATED"/>
    <property type="match status" value="1"/>
</dbReference>
<dbReference type="InterPro" id="IPR013320">
    <property type="entry name" value="ConA-like_dom_sf"/>
</dbReference>
<feature type="compositionally biased region" description="Low complexity" evidence="7">
    <location>
        <begin position="133"/>
        <end position="143"/>
    </location>
</feature>
<dbReference type="Gene3D" id="2.60.120.200">
    <property type="match status" value="1"/>
</dbReference>
<dbReference type="Pfam" id="PF16057">
    <property type="entry name" value="DUF4800"/>
    <property type="match status" value="1"/>
</dbReference>
<dbReference type="SUPFAM" id="SSF49899">
    <property type="entry name" value="Concanavalin A-like lectins/glucanases"/>
    <property type="match status" value="1"/>
</dbReference>
<dbReference type="EMBL" id="MCFH01000008">
    <property type="protein sequence ID" value="ORX55869.1"/>
    <property type="molecule type" value="Genomic_DNA"/>
</dbReference>
<dbReference type="InterPro" id="IPR001680">
    <property type="entry name" value="WD40_rpt"/>
</dbReference>
<comment type="function">
    <text evidence="3">May be involved in protein sorting and cell wall formation.</text>
</comment>
<feature type="coiled-coil region" evidence="6">
    <location>
        <begin position="1653"/>
        <end position="1680"/>
    </location>
</feature>
<proteinExistence type="predicted"/>
<keyword evidence="1 5" id="KW-0853">WD repeat</keyword>
<evidence type="ECO:0000256" key="5">
    <source>
        <dbReference type="PROSITE-ProRule" id="PRU00221"/>
    </source>
</evidence>
<evidence type="ECO:0000256" key="6">
    <source>
        <dbReference type="SAM" id="Coils"/>
    </source>
</evidence>
<feature type="domain" description="BEACH" evidence="8">
    <location>
        <begin position="1966"/>
        <end position="2261"/>
    </location>
</feature>
<dbReference type="Gene3D" id="2.30.29.30">
    <property type="entry name" value="Pleckstrin-homology domain (PH domain)/Phosphotyrosine-binding domain (PTB)"/>
    <property type="match status" value="1"/>
</dbReference>
<dbReference type="GO" id="GO:0019901">
    <property type="term" value="F:protein kinase binding"/>
    <property type="evidence" value="ECO:0007669"/>
    <property type="project" value="TreeGrafter"/>
</dbReference>
<dbReference type="InterPro" id="IPR046851">
    <property type="entry name" value="NBCH_WD40"/>
</dbReference>
<dbReference type="SUPFAM" id="SSF50978">
    <property type="entry name" value="WD40 repeat-like"/>
    <property type="match status" value="1"/>
</dbReference>
<dbReference type="InterPro" id="IPR011993">
    <property type="entry name" value="PH-like_dom_sf"/>
</dbReference>
<feature type="domain" description="BEACH-type PH" evidence="9">
    <location>
        <begin position="1836"/>
        <end position="1952"/>
    </location>
</feature>
<evidence type="ECO:0000259" key="9">
    <source>
        <dbReference type="PROSITE" id="PS51783"/>
    </source>
</evidence>
<evidence type="ECO:0000259" key="8">
    <source>
        <dbReference type="PROSITE" id="PS50197"/>
    </source>
</evidence>
<dbReference type="SUPFAM" id="SSF81837">
    <property type="entry name" value="BEACH domain"/>
    <property type="match status" value="1"/>
</dbReference>
<accession>A0A1Y1VGN8</accession>
<dbReference type="PROSITE" id="PS51783">
    <property type="entry name" value="PH_BEACH"/>
    <property type="match status" value="1"/>
</dbReference>
<dbReference type="InterPro" id="IPR015943">
    <property type="entry name" value="WD40/YVTN_repeat-like_dom_sf"/>
</dbReference>
<evidence type="ECO:0000256" key="7">
    <source>
        <dbReference type="SAM" id="MobiDB-lite"/>
    </source>
</evidence>
<dbReference type="PROSITE" id="PS50082">
    <property type="entry name" value="WD_REPEATS_2"/>
    <property type="match status" value="2"/>
</dbReference>
<dbReference type="InterPro" id="IPR000409">
    <property type="entry name" value="BEACH_dom"/>
</dbReference>
<keyword evidence="6" id="KW-0175">Coiled coil</keyword>
<dbReference type="PANTHER" id="PTHR13743:SF112">
    <property type="entry name" value="BEACH DOMAIN-CONTAINING PROTEIN"/>
    <property type="match status" value="1"/>
</dbReference>
<dbReference type="PROSITE" id="PS00678">
    <property type="entry name" value="WD_REPEATS_1"/>
    <property type="match status" value="1"/>
</dbReference>
<dbReference type="GO" id="GO:0016020">
    <property type="term" value="C:membrane"/>
    <property type="evidence" value="ECO:0007669"/>
    <property type="project" value="TreeGrafter"/>
</dbReference>
<dbReference type="CDD" id="cd06071">
    <property type="entry name" value="Beach"/>
    <property type="match status" value="1"/>
</dbReference>
<dbReference type="InterPro" id="IPR023362">
    <property type="entry name" value="PH-BEACH_dom"/>
</dbReference>
<evidence type="ECO:0000256" key="3">
    <source>
        <dbReference type="ARBA" id="ARBA00054699"/>
    </source>
</evidence>
<evidence type="ECO:0000313" key="11">
    <source>
        <dbReference type="Proteomes" id="UP000193719"/>
    </source>
</evidence>
<dbReference type="FunFam" id="1.10.1540.10:FF:000001">
    <property type="entry name" value="neurobeachin isoform X1"/>
    <property type="match status" value="1"/>
</dbReference>
<dbReference type="PROSITE" id="PS50197">
    <property type="entry name" value="BEACH"/>
    <property type="match status" value="1"/>
</dbReference>
<reference evidence="10 11" key="1">
    <citation type="submission" date="2016-08" db="EMBL/GenBank/DDBJ databases">
        <title>Genomes of anaerobic fungi encode conserved fungal cellulosomes for biomass hydrolysis.</title>
        <authorList>
            <consortium name="DOE Joint Genome Institute"/>
            <person name="Haitjema C.H."/>
            <person name="Gilmore S.P."/>
            <person name="Henske J.K."/>
            <person name="Solomon K.V."/>
            <person name="De Groot R."/>
            <person name="Kuo A."/>
            <person name="Mondo S.J."/>
            <person name="Salamov A.A."/>
            <person name="Labutti K."/>
            <person name="Zhao Z."/>
            <person name="Chiniquy J."/>
            <person name="Barry K."/>
            <person name="Brewer H.M."/>
            <person name="Purvine S.O."/>
            <person name="Wright A.T."/>
            <person name="Boxma B."/>
            <person name="Van Alen T."/>
            <person name="Hackstein J.H."/>
            <person name="Baker S.E."/>
            <person name="Grigoriev I.V."/>
            <person name="O'Malley M.A."/>
        </authorList>
    </citation>
    <scope>NUCLEOTIDE SEQUENCE [LARGE SCALE GENOMIC DNA]</scope>
    <source>
        <strain evidence="11">finn</strain>
    </source>
</reference>
<evidence type="ECO:0000313" key="10">
    <source>
        <dbReference type="EMBL" id="ORX55869.1"/>
    </source>
</evidence>
<dbReference type="InterPro" id="IPR050865">
    <property type="entry name" value="BEACH_Domain"/>
</dbReference>
<feature type="repeat" description="WD" evidence="5">
    <location>
        <begin position="2444"/>
        <end position="2485"/>
    </location>
</feature>
<evidence type="ECO:0000256" key="2">
    <source>
        <dbReference type="ARBA" id="ARBA00022737"/>
    </source>
</evidence>
<dbReference type="SUPFAM" id="SSF50729">
    <property type="entry name" value="PH domain-like"/>
    <property type="match status" value="1"/>
</dbReference>
<dbReference type="Proteomes" id="UP000193719">
    <property type="component" value="Unassembled WGS sequence"/>
</dbReference>
<dbReference type="Pfam" id="PF02138">
    <property type="entry name" value="Beach"/>
    <property type="match status" value="1"/>
</dbReference>
<feature type="compositionally biased region" description="Basic and acidic residues" evidence="7">
    <location>
        <begin position="123"/>
        <end position="132"/>
    </location>
</feature>
<keyword evidence="2" id="KW-0677">Repeat</keyword>
<dbReference type="GO" id="GO:0005829">
    <property type="term" value="C:cytosol"/>
    <property type="evidence" value="ECO:0007669"/>
    <property type="project" value="TreeGrafter"/>
</dbReference>